<dbReference type="RefSeq" id="YP_009119392.1">
    <property type="nucleotide sequence ID" value="NC_026440.1"/>
</dbReference>
<reference evidence="1 2" key="1">
    <citation type="journal article" date="2015" name="Parasitol. Res.">
        <title>Viruses in close associations with free-living amoebae.</title>
        <authorList>
            <person name="Scheid P."/>
        </authorList>
    </citation>
    <scope>NUCLEOTIDE SEQUENCE [LARGE SCALE GENOMIC DNA]</scope>
    <source>
        <strain evidence="1">KlaHel</strain>
    </source>
</reference>
<name>A0A0B5JC65_9VIRU</name>
<dbReference type="Proteomes" id="UP000202511">
    <property type="component" value="Segment"/>
</dbReference>
<dbReference type="GeneID" id="23462074"/>
<organism evidence="1 2">
    <name type="scientific">Pandoravirus inopinatum</name>
    <dbReference type="NCBI Taxonomy" id="1605721"/>
    <lineage>
        <taxon>Viruses</taxon>
        <taxon>Pandoravirus</taxon>
    </lineage>
</organism>
<sequence length="110" mass="12831">MPKQKRKRNHNNNHNKKIQTQCVFSVFLFLFAVGGCSGGRACRVVFFFEGHRHAGAKICARKEQDDGKRLHLFFFGNDNNHTERSRRPAKLERHFLTTIGRSRVLVFFLV</sequence>
<dbReference type="KEGG" id="vg:23462074"/>
<protein>
    <submittedName>
        <fullName evidence="1">Uncharacterized protein</fullName>
    </submittedName>
</protein>
<accession>A0A0B5JC65</accession>
<proteinExistence type="predicted"/>
<evidence type="ECO:0000313" key="1">
    <source>
        <dbReference type="EMBL" id="AJF97157.1"/>
    </source>
</evidence>
<evidence type="ECO:0000313" key="2">
    <source>
        <dbReference type="Proteomes" id="UP000202511"/>
    </source>
</evidence>
<dbReference type="EMBL" id="KP136319">
    <property type="protein sequence ID" value="AJF97157.1"/>
    <property type="molecule type" value="Genomic_DNA"/>
</dbReference>